<proteinExistence type="predicted"/>
<dbReference type="Proteomes" id="UP000053573">
    <property type="component" value="Unassembled WGS sequence"/>
</dbReference>
<comment type="caution">
    <text evidence="1">The sequence shown here is derived from an EMBL/GenBank/DDBJ whole genome shotgun (WGS) entry which is preliminary data.</text>
</comment>
<name>A0A0H1B228_9EURO</name>
<keyword evidence="2" id="KW-1185">Reference proteome</keyword>
<protein>
    <submittedName>
        <fullName evidence="1">Uncharacterized protein</fullName>
    </submittedName>
</protein>
<accession>A0A0H1B228</accession>
<dbReference type="AlphaFoldDB" id="A0A0H1B228"/>
<sequence>SSVCSSSLIIHLNSAQKTIELSLQNSAVFLLSSYKKTLIQSLISTVTYLHCVKQLKERRILYTHSIIYIHCFYYIQNNDFYLSINITLL</sequence>
<organism evidence="1 2">
    <name type="scientific">Blastomyces silverae</name>
    <dbReference type="NCBI Taxonomy" id="2060906"/>
    <lineage>
        <taxon>Eukaryota</taxon>
        <taxon>Fungi</taxon>
        <taxon>Dikarya</taxon>
        <taxon>Ascomycota</taxon>
        <taxon>Pezizomycotina</taxon>
        <taxon>Eurotiomycetes</taxon>
        <taxon>Eurotiomycetidae</taxon>
        <taxon>Onygenales</taxon>
        <taxon>Ajellomycetaceae</taxon>
        <taxon>Blastomyces</taxon>
    </lineage>
</organism>
<evidence type="ECO:0000313" key="2">
    <source>
        <dbReference type="Proteomes" id="UP000053573"/>
    </source>
</evidence>
<dbReference type="OrthoDB" id="10390068at2759"/>
<evidence type="ECO:0000313" key="1">
    <source>
        <dbReference type="EMBL" id="KLJ05410.1"/>
    </source>
</evidence>
<dbReference type="EMBL" id="LDEV01003653">
    <property type="protein sequence ID" value="KLJ05410.1"/>
    <property type="molecule type" value="Genomic_DNA"/>
</dbReference>
<gene>
    <name evidence="1" type="ORF">EMPG_11106</name>
</gene>
<reference evidence="2" key="1">
    <citation type="journal article" date="2015" name="PLoS Genet.">
        <title>The dynamic genome and transcriptome of the human fungal pathogen Blastomyces and close relative Emmonsia.</title>
        <authorList>
            <person name="Munoz J.F."/>
            <person name="Gauthier G.M."/>
            <person name="Desjardins C.A."/>
            <person name="Gallo J.E."/>
            <person name="Holder J."/>
            <person name="Sullivan T.D."/>
            <person name="Marty A.J."/>
            <person name="Carmen J.C."/>
            <person name="Chen Z."/>
            <person name="Ding L."/>
            <person name="Gujja S."/>
            <person name="Magrini V."/>
            <person name="Misas E."/>
            <person name="Mitreva M."/>
            <person name="Priest M."/>
            <person name="Saif S."/>
            <person name="Whiston E.A."/>
            <person name="Young S."/>
            <person name="Zeng Q."/>
            <person name="Goldman W.E."/>
            <person name="Mardis E.R."/>
            <person name="Taylor J.W."/>
            <person name="McEwen J.G."/>
            <person name="Clay O.K."/>
            <person name="Klein B.S."/>
            <person name="Cuomo C.A."/>
        </authorList>
    </citation>
    <scope>NUCLEOTIDE SEQUENCE [LARGE SCALE GENOMIC DNA]</scope>
    <source>
        <strain evidence="2">UAMH 139</strain>
    </source>
</reference>
<feature type="non-terminal residue" evidence="1">
    <location>
        <position position="1"/>
    </location>
</feature>